<dbReference type="OrthoDB" id="1470350at2759"/>
<dbReference type="GO" id="GO:0020037">
    <property type="term" value="F:heme binding"/>
    <property type="evidence" value="ECO:0007669"/>
    <property type="project" value="InterPro"/>
</dbReference>
<dbReference type="AlphaFoldDB" id="A0A210PJG6"/>
<dbReference type="STRING" id="6573.A0A210PJG6"/>
<dbReference type="GO" id="GO:0004497">
    <property type="term" value="F:monooxygenase activity"/>
    <property type="evidence" value="ECO:0007669"/>
    <property type="project" value="InterPro"/>
</dbReference>
<dbReference type="PANTHER" id="PTHR24291:SF201">
    <property type="entry name" value="CYTOCHROME P450, FAMILY 4, SUBFAMILY B, POLYPEPTIDE 7"/>
    <property type="match status" value="1"/>
</dbReference>
<evidence type="ECO:0000313" key="5">
    <source>
        <dbReference type="Proteomes" id="UP000242188"/>
    </source>
</evidence>
<comment type="similarity">
    <text evidence="1">Belongs to the cytochrome P450 family.</text>
</comment>
<dbReference type="InterPro" id="IPR036396">
    <property type="entry name" value="Cyt_P450_sf"/>
</dbReference>
<keyword evidence="3" id="KW-0812">Transmembrane</keyword>
<dbReference type="Pfam" id="PF00067">
    <property type="entry name" value="p450"/>
    <property type="match status" value="1"/>
</dbReference>
<organism evidence="4 5">
    <name type="scientific">Mizuhopecten yessoensis</name>
    <name type="common">Japanese scallop</name>
    <name type="synonym">Patinopecten yessoensis</name>
    <dbReference type="NCBI Taxonomy" id="6573"/>
    <lineage>
        <taxon>Eukaryota</taxon>
        <taxon>Metazoa</taxon>
        <taxon>Spiralia</taxon>
        <taxon>Lophotrochozoa</taxon>
        <taxon>Mollusca</taxon>
        <taxon>Bivalvia</taxon>
        <taxon>Autobranchia</taxon>
        <taxon>Pteriomorphia</taxon>
        <taxon>Pectinida</taxon>
        <taxon>Pectinoidea</taxon>
        <taxon>Pectinidae</taxon>
        <taxon>Mizuhopecten</taxon>
    </lineage>
</organism>
<sequence>MSGTGMASISTFTPGGVAGTLALGAVIYALYQLIRFLWYMRYLSNVFRDVPGPGNSHWLYGDMFQSSTEGDRRLEYLRQLCKQFPRFYRIWIGPKPVIMLTHPDTIKIVLKTAEPKSVGFGGIYRHGRPWLGDGLLIAGGQRWARARRLLTPAFHFDVLRPYMHIYNEAAEELLTNIGPCEKSGKSFETFSVVSACTLDIILRCAFSYRTNCQNLNEAHPYVTAVNEIAEEWANRNRKPWLYPDIIFYLTKKGRLFTRQCKYVHGVAEEVIDKRKRTLDAGGVPEKKYKDFLDILLMARDENGKGLTREEIRNEVDTFLFEGHDTTASAISWILYSLATHPEHQIRVQEEIDHVLEGRQSDRLQWDDMPKLEYLTMCIKEGMRLHSPVPFIQRESTREFTIDGKTLPPGTNLTCAIYSVHHNPTVWHNSLDFIPQRFSKENTTKMDSFAFIPFAAGPRNCIGQQFAMNEEKVTIARILHKYTIEVDPTVEVRKHPAAVMRSKNGIYLHVKSRH</sequence>
<evidence type="ECO:0000256" key="2">
    <source>
        <dbReference type="PIRSR" id="PIRSR602401-1"/>
    </source>
</evidence>
<dbReference type="EMBL" id="NEDP02076540">
    <property type="protein sequence ID" value="OWF36630.1"/>
    <property type="molecule type" value="Genomic_DNA"/>
</dbReference>
<keyword evidence="5" id="KW-1185">Reference proteome</keyword>
<gene>
    <name evidence="4" type="ORF">KP79_PYT10781</name>
</gene>
<evidence type="ECO:0000313" key="4">
    <source>
        <dbReference type="EMBL" id="OWF36630.1"/>
    </source>
</evidence>
<dbReference type="SUPFAM" id="SSF48264">
    <property type="entry name" value="Cytochrome P450"/>
    <property type="match status" value="1"/>
</dbReference>
<reference evidence="4 5" key="1">
    <citation type="journal article" date="2017" name="Nat. Ecol. Evol.">
        <title>Scallop genome provides insights into evolution of bilaterian karyotype and development.</title>
        <authorList>
            <person name="Wang S."/>
            <person name="Zhang J."/>
            <person name="Jiao W."/>
            <person name="Li J."/>
            <person name="Xun X."/>
            <person name="Sun Y."/>
            <person name="Guo X."/>
            <person name="Huan P."/>
            <person name="Dong B."/>
            <person name="Zhang L."/>
            <person name="Hu X."/>
            <person name="Sun X."/>
            <person name="Wang J."/>
            <person name="Zhao C."/>
            <person name="Wang Y."/>
            <person name="Wang D."/>
            <person name="Huang X."/>
            <person name="Wang R."/>
            <person name="Lv J."/>
            <person name="Li Y."/>
            <person name="Zhang Z."/>
            <person name="Liu B."/>
            <person name="Lu W."/>
            <person name="Hui Y."/>
            <person name="Liang J."/>
            <person name="Zhou Z."/>
            <person name="Hou R."/>
            <person name="Li X."/>
            <person name="Liu Y."/>
            <person name="Li H."/>
            <person name="Ning X."/>
            <person name="Lin Y."/>
            <person name="Zhao L."/>
            <person name="Xing Q."/>
            <person name="Dou J."/>
            <person name="Li Y."/>
            <person name="Mao J."/>
            <person name="Guo H."/>
            <person name="Dou H."/>
            <person name="Li T."/>
            <person name="Mu C."/>
            <person name="Jiang W."/>
            <person name="Fu Q."/>
            <person name="Fu X."/>
            <person name="Miao Y."/>
            <person name="Liu J."/>
            <person name="Yu Q."/>
            <person name="Li R."/>
            <person name="Liao H."/>
            <person name="Li X."/>
            <person name="Kong Y."/>
            <person name="Jiang Z."/>
            <person name="Chourrout D."/>
            <person name="Li R."/>
            <person name="Bao Z."/>
        </authorList>
    </citation>
    <scope>NUCLEOTIDE SEQUENCE [LARGE SCALE GENOMIC DNA]</scope>
    <source>
        <strain evidence="4 5">PY_sf001</strain>
    </source>
</reference>
<dbReference type="Gene3D" id="1.10.630.10">
    <property type="entry name" value="Cytochrome P450"/>
    <property type="match status" value="1"/>
</dbReference>
<dbReference type="CDD" id="cd20659">
    <property type="entry name" value="CYP4B_4F-like"/>
    <property type="match status" value="1"/>
</dbReference>
<dbReference type="PRINTS" id="PR00385">
    <property type="entry name" value="P450"/>
</dbReference>
<evidence type="ECO:0000256" key="3">
    <source>
        <dbReference type="SAM" id="Phobius"/>
    </source>
</evidence>
<protein>
    <submittedName>
        <fullName evidence="4">Cytochrome P450 4F6</fullName>
    </submittedName>
</protein>
<proteinExistence type="inferred from homology"/>
<dbReference type="InterPro" id="IPR050196">
    <property type="entry name" value="Cytochrome_P450_Monoox"/>
</dbReference>
<name>A0A210PJG6_MIZYE</name>
<feature type="transmembrane region" description="Helical" evidence="3">
    <location>
        <begin position="12"/>
        <end position="31"/>
    </location>
</feature>
<evidence type="ECO:0000256" key="1">
    <source>
        <dbReference type="ARBA" id="ARBA00010617"/>
    </source>
</evidence>
<dbReference type="GO" id="GO:0005506">
    <property type="term" value="F:iron ion binding"/>
    <property type="evidence" value="ECO:0007669"/>
    <property type="project" value="InterPro"/>
</dbReference>
<keyword evidence="2" id="KW-0479">Metal-binding</keyword>
<dbReference type="Proteomes" id="UP000242188">
    <property type="component" value="Unassembled WGS sequence"/>
</dbReference>
<dbReference type="InterPro" id="IPR002401">
    <property type="entry name" value="Cyt_P450_E_grp-I"/>
</dbReference>
<feature type="binding site" description="axial binding residue" evidence="2">
    <location>
        <position position="460"/>
    </location>
    <ligand>
        <name>heme</name>
        <dbReference type="ChEBI" id="CHEBI:30413"/>
    </ligand>
    <ligandPart>
        <name>Fe</name>
        <dbReference type="ChEBI" id="CHEBI:18248"/>
    </ligandPart>
</feature>
<comment type="cofactor">
    <cofactor evidence="2">
        <name>heme</name>
        <dbReference type="ChEBI" id="CHEBI:30413"/>
    </cofactor>
</comment>
<keyword evidence="2" id="KW-0349">Heme</keyword>
<keyword evidence="2" id="KW-0408">Iron</keyword>
<keyword evidence="3" id="KW-1133">Transmembrane helix</keyword>
<keyword evidence="3" id="KW-0472">Membrane</keyword>
<dbReference type="InterPro" id="IPR001128">
    <property type="entry name" value="Cyt_P450"/>
</dbReference>
<dbReference type="PANTHER" id="PTHR24291">
    <property type="entry name" value="CYTOCHROME P450 FAMILY 4"/>
    <property type="match status" value="1"/>
</dbReference>
<accession>A0A210PJG6</accession>
<dbReference type="GO" id="GO:0016705">
    <property type="term" value="F:oxidoreductase activity, acting on paired donors, with incorporation or reduction of molecular oxygen"/>
    <property type="evidence" value="ECO:0007669"/>
    <property type="project" value="InterPro"/>
</dbReference>
<comment type="caution">
    <text evidence="4">The sequence shown here is derived from an EMBL/GenBank/DDBJ whole genome shotgun (WGS) entry which is preliminary data.</text>
</comment>
<dbReference type="PRINTS" id="PR00463">
    <property type="entry name" value="EP450I"/>
</dbReference>